<dbReference type="EMBL" id="MHSK01000004">
    <property type="protein sequence ID" value="OHA42855.1"/>
    <property type="molecule type" value="Genomic_DNA"/>
</dbReference>
<evidence type="ECO:0000313" key="2">
    <source>
        <dbReference type="EMBL" id="OHA42855.1"/>
    </source>
</evidence>
<sequence length="144" mass="15913">MTLYSVLIVLTVLFLVFLGLKSFVLPKICALCATAASTWIILLATLYFGGPADPVTLGILMGGSAVGGMYYLEKKFSRGSAIFKFPFFATAVSLSYFLITRSIEFSALLTLAILWLVFIAIYITREKAGIKKFAKQIIECCRNW</sequence>
<protein>
    <submittedName>
        <fullName evidence="2">Uncharacterized protein</fullName>
    </submittedName>
</protein>
<evidence type="ECO:0000313" key="3">
    <source>
        <dbReference type="Proteomes" id="UP000177269"/>
    </source>
</evidence>
<proteinExistence type="predicted"/>
<feature type="transmembrane region" description="Helical" evidence="1">
    <location>
        <begin position="81"/>
        <end position="99"/>
    </location>
</feature>
<keyword evidence="1" id="KW-1133">Transmembrane helix</keyword>
<dbReference type="Proteomes" id="UP000177269">
    <property type="component" value="Unassembled WGS sequence"/>
</dbReference>
<keyword evidence="1" id="KW-0812">Transmembrane</keyword>
<organism evidence="2 3">
    <name type="scientific">Candidatus Taylorbacteria bacterium RIFCSPLOWO2_12_FULL_43_20</name>
    <dbReference type="NCBI Taxonomy" id="1802332"/>
    <lineage>
        <taxon>Bacteria</taxon>
        <taxon>Candidatus Tayloriibacteriota</taxon>
    </lineage>
</organism>
<feature type="transmembrane region" description="Helical" evidence="1">
    <location>
        <begin position="105"/>
        <end position="123"/>
    </location>
</feature>
<keyword evidence="1" id="KW-0472">Membrane</keyword>
<dbReference type="AlphaFoldDB" id="A0A1G2P3C9"/>
<feature type="transmembrane region" description="Helical" evidence="1">
    <location>
        <begin position="6"/>
        <end position="24"/>
    </location>
</feature>
<reference evidence="2 3" key="1">
    <citation type="journal article" date="2016" name="Nat. Commun.">
        <title>Thousands of microbial genomes shed light on interconnected biogeochemical processes in an aquifer system.</title>
        <authorList>
            <person name="Anantharaman K."/>
            <person name="Brown C.T."/>
            <person name="Hug L.A."/>
            <person name="Sharon I."/>
            <person name="Castelle C.J."/>
            <person name="Probst A.J."/>
            <person name="Thomas B.C."/>
            <person name="Singh A."/>
            <person name="Wilkins M.J."/>
            <person name="Karaoz U."/>
            <person name="Brodie E.L."/>
            <person name="Williams K.H."/>
            <person name="Hubbard S.S."/>
            <person name="Banfield J.F."/>
        </authorList>
    </citation>
    <scope>NUCLEOTIDE SEQUENCE [LARGE SCALE GENOMIC DNA]</scope>
</reference>
<name>A0A1G2P3C9_9BACT</name>
<evidence type="ECO:0000256" key="1">
    <source>
        <dbReference type="SAM" id="Phobius"/>
    </source>
</evidence>
<gene>
    <name evidence="2" type="ORF">A3G52_01200</name>
</gene>
<comment type="caution">
    <text evidence="2">The sequence shown here is derived from an EMBL/GenBank/DDBJ whole genome shotgun (WGS) entry which is preliminary data.</text>
</comment>
<accession>A0A1G2P3C9</accession>